<dbReference type="Pfam" id="PF07494">
    <property type="entry name" value="Reg_prop"/>
    <property type="match status" value="6"/>
</dbReference>
<evidence type="ECO:0000256" key="4">
    <source>
        <dbReference type="SAM" id="SignalP"/>
    </source>
</evidence>
<dbReference type="InterPro" id="IPR003594">
    <property type="entry name" value="HATPase_dom"/>
</dbReference>
<dbReference type="EMBL" id="JANUGX010000034">
    <property type="protein sequence ID" value="MCS0592011.1"/>
    <property type="molecule type" value="Genomic_DNA"/>
</dbReference>
<dbReference type="InterPro" id="IPR003661">
    <property type="entry name" value="HisK_dim/P_dom"/>
</dbReference>
<evidence type="ECO:0000256" key="3">
    <source>
        <dbReference type="ARBA" id="ARBA00022553"/>
    </source>
</evidence>
<evidence type="ECO:0000259" key="5">
    <source>
        <dbReference type="PROSITE" id="PS50109"/>
    </source>
</evidence>
<dbReference type="InterPro" id="IPR013783">
    <property type="entry name" value="Ig-like_fold"/>
</dbReference>
<dbReference type="InterPro" id="IPR036890">
    <property type="entry name" value="HATPase_C_sf"/>
</dbReference>
<dbReference type="InterPro" id="IPR011110">
    <property type="entry name" value="Reg_prop"/>
</dbReference>
<evidence type="ECO:0000256" key="1">
    <source>
        <dbReference type="ARBA" id="ARBA00000085"/>
    </source>
</evidence>
<dbReference type="InterPro" id="IPR003018">
    <property type="entry name" value="GAF"/>
</dbReference>
<keyword evidence="3" id="KW-0597">Phosphoprotein</keyword>
<keyword evidence="7" id="KW-1185">Reference proteome</keyword>
<evidence type="ECO:0000313" key="7">
    <source>
        <dbReference type="Proteomes" id="UP001205560"/>
    </source>
</evidence>
<dbReference type="Gene3D" id="2.60.40.10">
    <property type="entry name" value="Immunoglobulins"/>
    <property type="match status" value="1"/>
</dbReference>
<protein>
    <recommendedName>
        <fullName evidence="2">histidine kinase</fullName>
        <ecNumber evidence="2">2.7.13.3</ecNumber>
    </recommendedName>
</protein>
<keyword evidence="6" id="KW-0067">ATP-binding</keyword>
<dbReference type="PROSITE" id="PS50109">
    <property type="entry name" value="HIS_KIN"/>
    <property type="match status" value="1"/>
</dbReference>
<dbReference type="PANTHER" id="PTHR43547:SF2">
    <property type="entry name" value="HYBRID SIGNAL TRANSDUCTION HISTIDINE KINASE C"/>
    <property type="match status" value="1"/>
</dbReference>
<dbReference type="InterPro" id="IPR015943">
    <property type="entry name" value="WD40/YVTN_repeat-like_dom_sf"/>
</dbReference>
<name>A0ABT2ACT5_9BURK</name>
<dbReference type="Gene3D" id="3.30.450.40">
    <property type="match status" value="1"/>
</dbReference>
<sequence length="1292" mass="140259">MFRFLLAVAACFLFSLASDPAQAGAPRGLRFEQLGLEQGLAQETVKTILQDRTGFIWFGTQGGLNRYDGYRIRSFRSDPADPSSLPDNYVLSSYEDREGRLWFGTRSGLARFDEARQKFVRYPFLSGSESVARNRAVAAISGDGAGGLWIGTGEGLIHLDPASGRFRVFRHDAGDPASLRDDRVSALALDGHGGLWVGTGVGIDHLPAGATDFDHYDIDPHGGTKRNAVLSLSMAQNGTLWIGTAAGLDAWRTGDGPPQRRHVGVDEGIDDTGILTLYHDAGNNLWVGTELDGLKWLDPASQRFVGYNNIPLDRHSLSDNQVSSVLVDRTGTLWVGTQFSGVNRTDLASGGFGSFTLLPAESGGRMATPSRKIRAIAAGANGRLWLGTTGSGLIRLEPISGRAERIRHDPTQPGSLPDDIVTAVLPGRGRLWVGSATGLSWRDAVSGRFTTVALGKDSAGNYVQDLMQDRAGNLWVATRGGVFLLDPDGHILSVWRHDPLDAKSLGENYGFALLEDRAGTIWIGTENGLERLDRASGTFTHFRHDDKNPSSLRHNRVYYLYESARGEIWVGTAAGLQRMERDAGGATVFRYFPVTNLQEPVPIGAILEDGHGELWVSTTVGLTRVDPATGAFKSYSAKDGLLDGSYFVGSAARGADGELHFGGVNGMTSFMPEAVRENPYPAQPVITDFLVQNRSRMPHAAGDAPEVKLPWRDSVFTLEFAALHFADPQSNRFAYRLLGFDRDWTETDASKRFATYTNLDPGPYVFEVRAANKDGLWNDTPARLRIVIATPFWMTWWFRLLAALAVIGGGVAIYRLRIRVLVQQTERLERTVGARTAELVLQKEAAEQQKEAALQARRNIALLSDIGRELTAKLDGEAIMKNVYNQVRQLMDVHVFAIGVAQADGRLDYPFMMEDGRRIGPSERCSERVLALGRRCLATGDEILIDDLDRDAARWIGEVAEPPAANPPASLLLVPVMVGARAVGVICVQSRERHAYQHLQLDMLSTLAAYVGVALDNADAYRQLKDTQAQLAAHEKLASLGAMVAGVAHELNTPIGNSLLMASTLHEKTETLAARFAQSNLKKSELEGWIAAASEASALMQRSLHAAADLVNSFKQVSVDQASTQRRRFDLAQVCHEIAATIMNQVRRGGHRLSLEVAPGIVMDSYPGPLGQVLINFVNNALLHAFDGPGGSMVLSASLSGADRVQIEFRDDGRGIPSEHLSRIFDPFFTTRMGQGGTGLGLNIAYNIVTTLLGGTIRVDSVEGQGTVFVVELPLRAMAHGQELAAGIAASK</sequence>
<dbReference type="InterPro" id="IPR029016">
    <property type="entry name" value="GAF-like_dom_sf"/>
</dbReference>
<dbReference type="EC" id="2.7.13.3" evidence="2"/>
<dbReference type="Pfam" id="PF07495">
    <property type="entry name" value="Y_Y_Y"/>
    <property type="match status" value="1"/>
</dbReference>
<dbReference type="Gene3D" id="1.10.287.130">
    <property type="match status" value="1"/>
</dbReference>
<dbReference type="RefSeq" id="WP_258847768.1">
    <property type="nucleotide sequence ID" value="NZ_JANUGX010000034.1"/>
</dbReference>
<accession>A0ABT2ACT5</accession>
<dbReference type="Gene3D" id="3.30.565.10">
    <property type="entry name" value="Histidine kinase-like ATPase, C-terminal domain"/>
    <property type="match status" value="1"/>
</dbReference>
<keyword evidence="4" id="KW-0732">Signal</keyword>
<dbReference type="InterPro" id="IPR005467">
    <property type="entry name" value="His_kinase_dom"/>
</dbReference>
<dbReference type="GO" id="GO:0005524">
    <property type="term" value="F:ATP binding"/>
    <property type="evidence" value="ECO:0007669"/>
    <property type="project" value="UniProtKB-KW"/>
</dbReference>
<dbReference type="PANTHER" id="PTHR43547">
    <property type="entry name" value="TWO-COMPONENT HISTIDINE KINASE"/>
    <property type="match status" value="1"/>
</dbReference>
<gene>
    <name evidence="6" type="ORF">NX782_22730</name>
</gene>
<reference evidence="6 7" key="1">
    <citation type="submission" date="2022-08" db="EMBL/GenBank/DDBJ databases">
        <title>Reclassification of Massilia species as members of the genera Telluria, Duganella, Pseudoduganella, Mokoshia gen. nov. and Zemynaea gen. nov. using orthogonal and non-orthogonal genome-based approaches.</title>
        <authorList>
            <person name="Bowman J.P."/>
        </authorList>
    </citation>
    <scope>NUCLEOTIDE SEQUENCE [LARGE SCALE GENOMIC DNA]</scope>
    <source>
        <strain evidence="6 7">LMG 28164</strain>
    </source>
</reference>
<evidence type="ECO:0000256" key="2">
    <source>
        <dbReference type="ARBA" id="ARBA00012438"/>
    </source>
</evidence>
<dbReference type="PRINTS" id="PR00344">
    <property type="entry name" value="BCTRLSENSOR"/>
</dbReference>
<dbReference type="Pfam" id="PF02518">
    <property type="entry name" value="HATPase_c"/>
    <property type="match status" value="1"/>
</dbReference>
<dbReference type="SUPFAM" id="SSF55874">
    <property type="entry name" value="ATPase domain of HSP90 chaperone/DNA topoisomerase II/histidine kinase"/>
    <property type="match status" value="1"/>
</dbReference>
<organism evidence="6 7">
    <name type="scientific">Massilia norwichensis</name>
    <dbReference type="NCBI Taxonomy" id="1442366"/>
    <lineage>
        <taxon>Bacteria</taxon>
        <taxon>Pseudomonadati</taxon>
        <taxon>Pseudomonadota</taxon>
        <taxon>Betaproteobacteria</taxon>
        <taxon>Burkholderiales</taxon>
        <taxon>Oxalobacteraceae</taxon>
        <taxon>Telluria group</taxon>
        <taxon>Massilia</taxon>
    </lineage>
</organism>
<keyword evidence="6" id="KW-0547">Nucleotide-binding</keyword>
<comment type="catalytic activity">
    <reaction evidence="1">
        <text>ATP + protein L-histidine = ADP + protein N-phospho-L-histidine.</text>
        <dbReference type="EC" id="2.7.13.3"/>
    </reaction>
</comment>
<dbReference type="Proteomes" id="UP001205560">
    <property type="component" value="Unassembled WGS sequence"/>
</dbReference>
<proteinExistence type="predicted"/>
<dbReference type="InterPro" id="IPR036097">
    <property type="entry name" value="HisK_dim/P_sf"/>
</dbReference>
<dbReference type="SMART" id="SM00065">
    <property type="entry name" value="GAF"/>
    <property type="match status" value="1"/>
</dbReference>
<feature type="domain" description="Histidine kinase" evidence="5">
    <location>
        <begin position="1046"/>
        <end position="1277"/>
    </location>
</feature>
<dbReference type="SUPFAM" id="SSF55781">
    <property type="entry name" value="GAF domain-like"/>
    <property type="match status" value="1"/>
</dbReference>
<evidence type="ECO:0000313" key="6">
    <source>
        <dbReference type="EMBL" id="MCS0592011.1"/>
    </source>
</evidence>
<dbReference type="Gene3D" id="2.130.10.10">
    <property type="entry name" value="YVTN repeat-like/Quinoprotein amine dehydrogenase"/>
    <property type="match status" value="5"/>
</dbReference>
<dbReference type="SUPFAM" id="SSF47384">
    <property type="entry name" value="Homodimeric domain of signal transducing histidine kinase"/>
    <property type="match status" value="1"/>
</dbReference>
<dbReference type="InterPro" id="IPR011123">
    <property type="entry name" value="Y_Y_Y"/>
</dbReference>
<feature type="signal peptide" evidence="4">
    <location>
        <begin position="1"/>
        <end position="23"/>
    </location>
</feature>
<dbReference type="InterPro" id="IPR004358">
    <property type="entry name" value="Sig_transdc_His_kin-like_C"/>
</dbReference>
<feature type="chain" id="PRO_5045606121" description="histidine kinase" evidence="4">
    <location>
        <begin position="24"/>
        <end position="1292"/>
    </location>
</feature>
<dbReference type="Pfam" id="PF13185">
    <property type="entry name" value="GAF_2"/>
    <property type="match status" value="1"/>
</dbReference>
<dbReference type="CDD" id="cd00082">
    <property type="entry name" value="HisKA"/>
    <property type="match status" value="1"/>
</dbReference>
<comment type="caution">
    <text evidence="6">The sequence shown here is derived from an EMBL/GenBank/DDBJ whole genome shotgun (WGS) entry which is preliminary data.</text>
</comment>
<dbReference type="SMART" id="SM00387">
    <property type="entry name" value="HATPase_c"/>
    <property type="match status" value="1"/>
</dbReference>
<dbReference type="SUPFAM" id="SSF63829">
    <property type="entry name" value="Calcium-dependent phosphotriesterase"/>
    <property type="match status" value="3"/>
</dbReference>